<dbReference type="STRING" id="519442.Huta_0149"/>
<organism evidence="1 2">
    <name type="scientific">Halorhabdus utahensis (strain DSM 12940 / JCM 11049 / AX-2)</name>
    <dbReference type="NCBI Taxonomy" id="519442"/>
    <lineage>
        <taxon>Archaea</taxon>
        <taxon>Methanobacteriati</taxon>
        <taxon>Methanobacteriota</taxon>
        <taxon>Stenosarchaea group</taxon>
        <taxon>Halobacteria</taxon>
        <taxon>Halobacteriales</taxon>
        <taxon>Haloarculaceae</taxon>
        <taxon>Halorhabdus</taxon>
    </lineage>
</organism>
<protein>
    <submittedName>
        <fullName evidence="1">Uncharacterized protein</fullName>
    </submittedName>
</protein>
<keyword evidence="2" id="KW-1185">Reference proteome</keyword>
<proteinExistence type="predicted"/>
<evidence type="ECO:0000313" key="1">
    <source>
        <dbReference type="EMBL" id="ACV10337.1"/>
    </source>
</evidence>
<dbReference type="HOGENOM" id="CLU_3394499_0_0_2"/>
<sequence>MQGVNISGESTKLTRDYFGAIPCGIGVWFYI</sequence>
<dbReference type="AlphaFoldDB" id="C7NP46"/>
<reference evidence="1 2" key="1">
    <citation type="journal article" date="2009" name="Stand. Genomic Sci.">
        <title>Complete genome sequence of Halorhabdus utahensis type strain (AX-2).</title>
        <authorList>
            <person name="Anderson I."/>
            <person name="Tindall B.J."/>
            <person name="Pomrenke H."/>
            <person name="Goker M."/>
            <person name="Lapidus A."/>
            <person name="Nolan M."/>
            <person name="Copeland A."/>
            <person name="Glavina Del Rio T."/>
            <person name="Chen F."/>
            <person name="Tice H."/>
            <person name="Cheng J.F."/>
            <person name="Lucas S."/>
            <person name="Chertkov O."/>
            <person name="Bruce D."/>
            <person name="Brettin T."/>
            <person name="Detter J.C."/>
            <person name="Han C."/>
            <person name="Goodwin L."/>
            <person name="Land M."/>
            <person name="Hauser L."/>
            <person name="Chang Y.J."/>
            <person name="Jeffries C.D."/>
            <person name="Pitluck S."/>
            <person name="Pati A."/>
            <person name="Mavromatis K."/>
            <person name="Ivanova N."/>
            <person name="Ovchinnikova G."/>
            <person name="Chen A."/>
            <person name="Palaniappan K."/>
            <person name="Chain P."/>
            <person name="Rohde M."/>
            <person name="Bristow J."/>
            <person name="Eisen J.A."/>
            <person name="Markowitz V."/>
            <person name="Hugenholtz P."/>
            <person name="Kyrpides N.C."/>
            <person name="Klenk H.P."/>
        </authorList>
    </citation>
    <scope>NUCLEOTIDE SEQUENCE [LARGE SCALE GENOMIC DNA]</scope>
    <source>
        <strain evidence="2">DSM 12940 / JCM 11049 / AX-2</strain>
    </source>
</reference>
<name>C7NP46_HALUD</name>
<dbReference type="EMBL" id="CP001687">
    <property type="protein sequence ID" value="ACV10337.1"/>
    <property type="molecule type" value="Genomic_DNA"/>
</dbReference>
<evidence type="ECO:0000313" key="2">
    <source>
        <dbReference type="Proteomes" id="UP000002071"/>
    </source>
</evidence>
<accession>C7NP46</accession>
<dbReference type="Proteomes" id="UP000002071">
    <property type="component" value="Chromosome"/>
</dbReference>
<dbReference type="KEGG" id="hut:Huta_0149"/>
<gene>
    <name evidence="1" type="ordered locus">Huta_0149</name>
</gene>